<proteinExistence type="predicted"/>
<evidence type="ECO:0000259" key="5">
    <source>
        <dbReference type="PROSITE" id="PS51007"/>
    </source>
</evidence>
<comment type="caution">
    <text evidence="6">The sequence shown here is derived from an EMBL/GenBank/DDBJ whole genome shotgun (WGS) entry which is preliminary data.</text>
</comment>
<dbReference type="Gene3D" id="1.10.760.10">
    <property type="entry name" value="Cytochrome c-like domain"/>
    <property type="match status" value="1"/>
</dbReference>
<dbReference type="PANTHER" id="PTHR33546:SF1">
    <property type="entry name" value="LARGE, MULTIFUNCTIONAL SECRETED PROTEIN"/>
    <property type="match status" value="1"/>
</dbReference>
<dbReference type="InterPro" id="IPR009056">
    <property type="entry name" value="Cyt_c-like_dom"/>
</dbReference>
<evidence type="ECO:0000313" key="6">
    <source>
        <dbReference type="EMBL" id="PJZ52060.1"/>
    </source>
</evidence>
<dbReference type="AlphaFoldDB" id="A0A2M9YKS6"/>
<organism evidence="6 9">
    <name type="scientific">Leptospira adleri</name>
    <dbReference type="NCBI Taxonomy" id="2023186"/>
    <lineage>
        <taxon>Bacteria</taxon>
        <taxon>Pseudomonadati</taxon>
        <taxon>Spirochaetota</taxon>
        <taxon>Spirochaetia</taxon>
        <taxon>Leptospirales</taxon>
        <taxon>Leptospiraceae</taxon>
        <taxon>Leptospira</taxon>
    </lineage>
</organism>
<accession>A0A2M9YKS6</accession>
<dbReference type="GO" id="GO:0046872">
    <property type="term" value="F:metal ion binding"/>
    <property type="evidence" value="ECO:0007669"/>
    <property type="project" value="UniProtKB-KW"/>
</dbReference>
<keyword evidence="1 4" id="KW-0349">Heme</keyword>
<keyword evidence="8" id="KW-1185">Reference proteome</keyword>
<dbReference type="GO" id="GO:0020037">
    <property type="term" value="F:heme binding"/>
    <property type="evidence" value="ECO:0007669"/>
    <property type="project" value="InterPro"/>
</dbReference>
<dbReference type="Proteomes" id="UP000232188">
    <property type="component" value="Unassembled WGS sequence"/>
</dbReference>
<evidence type="ECO:0000256" key="1">
    <source>
        <dbReference type="ARBA" id="ARBA00022617"/>
    </source>
</evidence>
<evidence type="ECO:0000256" key="4">
    <source>
        <dbReference type="PROSITE-ProRule" id="PRU00433"/>
    </source>
</evidence>
<protein>
    <submittedName>
        <fullName evidence="6">Cytochrome C</fullName>
    </submittedName>
</protein>
<dbReference type="PROSITE" id="PS51257">
    <property type="entry name" value="PROKAR_LIPOPROTEIN"/>
    <property type="match status" value="1"/>
</dbReference>
<dbReference type="EMBL" id="NPDU01000010">
    <property type="protein sequence ID" value="PJZ62922.1"/>
    <property type="molecule type" value="Genomic_DNA"/>
</dbReference>
<reference evidence="8 9" key="1">
    <citation type="submission" date="2017-07" db="EMBL/GenBank/DDBJ databases">
        <title>Leptospira spp. isolated from tropical soils.</title>
        <authorList>
            <person name="Thibeaux R."/>
            <person name="Iraola G."/>
            <person name="Ferres I."/>
            <person name="Bierque E."/>
            <person name="Girault D."/>
            <person name="Soupe-Gilbert M.-E."/>
            <person name="Picardeau M."/>
            <person name="Goarant C."/>
        </authorList>
    </citation>
    <scope>NUCLEOTIDE SEQUENCE [LARGE SCALE GENOMIC DNA]</scope>
    <source>
        <strain evidence="6 9">FH2-B-C1</strain>
        <strain evidence="7 8">FH2-B-D1</strain>
    </source>
</reference>
<gene>
    <name evidence="7" type="ORF">CH376_05380</name>
    <name evidence="6" type="ORF">CH380_16600</name>
</gene>
<keyword evidence="3 4" id="KW-0408">Iron</keyword>
<dbReference type="PANTHER" id="PTHR33546">
    <property type="entry name" value="LARGE, MULTIFUNCTIONAL SECRETED PROTEIN-RELATED"/>
    <property type="match status" value="1"/>
</dbReference>
<feature type="domain" description="Cytochrome c" evidence="5">
    <location>
        <begin position="63"/>
        <end position="152"/>
    </location>
</feature>
<dbReference type="Proteomes" id="UP000232149">
    <property type="component" value="Unassembled WGS sequence"/>
</dbReference>
<dbReference type="InterPro" id="IPR036909">
    <property type="entry name" value="Cyt_c-like_dom_sf"/>
</dbReference>
<name>A0A2M9YKS6_9LEPT</name>
<dbReference type="PROSITE" id="PS51007">
    <property type="entry name" value="CYTC"/>
    <property type="match status" value="1"/>
</dbReference>
<dbReference type="Pfam" id="PF00034">
    <property type="entry name" value="Cytochrom_C"/>
    <property type="match status" value="1"/>
</dbReference>
<keyword evidence="2 4" id="KW-0479">Metal-binding</keyword>
<evidence type="ECO:0000313" key="9">
    <source>
        <dbReference type="Proteomes" id="UP000232188"/>
    </source>
</evidence>
<dbReference type="EMBL" id="NPDV01000016">
    <property type="protein sequence ID" value="PJZ52060.1"/>
    <property type="molecule type" value="Genomic_DNA"/>
</dbReference>
<dbReference type="RefSeq" id="WP_100786876.1">
    <property type="nucleotide sequence ID" value="NZ_NPDU01000010.1"/>
</dbReference>
<evidence type="ECO:0000256" key="2">
    <source>
        <dbReference type="ARBA" id="ARBA00022723"/>
    </source>
</evidence>
<dbReference type="GO" id="GO:0009055">
    <property type="term" value="F:electron transfer activity"/>
    <property type="evidence" value="ECO:0007669"/>
    <property type="project" value="InterPro"/>
</dbReference>
<evidence type="ECO:0000256" key="3">
    <source>
        <dbReference type="ARBA" id="ARBA00023004"/>
    </source>
</evidence>
<dbReference type="SUPFAM" id="SSF46626">
    <property type="entry name" value="Cytochrome c"/>
    <property type="match status" value="1"/>
</dbReference>
<sequence length="155" mass="17209">MKIRFFKQHFGRISKELATVVAISLIFGISCGKGKTEENSASSENSKGVGPVASVTLAALDESLADKGKKQFEAKCSACHKFEEKVVGPALSGVTKRRTPEWIMNMILNPVEMTQKDPIAQGLLAEHLTQMTFQNVQESEAREILEYFRKMDSKK</sequence>
<evidence type="ECO:0000313" key="7">
    <source>
        <dbReference type="EMBL" id="PJZ62922.1"/>
    </source>
</evidence>
<evidence type="ECO:0000313" key="8">
    <source>
        <dbReference type="Proteomes" id="UP000232149"/>
    </source>
</evidence>